<name>A0A2I2KLY9_9ACTN</name>
<accession>A0A2I2KLY9</accession>
<keyword evidence="4 5" id="KW-0269">Exonuclease</keyword>
<dbReference type="EC" id="3.1.11.6" evidence="5"/>
<dbReference type="GO" id="GO:0008855">
    <property type="term" value="F:exodeoxyribonuclease VII activity"/>
    <property type="evidence" value="ECO:0007669"/>
    <property type="project" value="UniProtKB-UniRule"/>
</dbReference>
<comment type="catalytic activity">
    <reaction evidence="5 6">
        <text>Exonucleolytic cleavage in either 5'- to 3'- or 3'- to 5'-direction to yield nucleoside 5'-phosphates.</text>
        <dbReference type="EC" id="3.1.11.6"/>
    </reaction>
</comment>
<dbReference type="EMBL" id="FZMO01000057">
    <property type="protein sequence ID" value="SNQ46672.1"/>
    <property type="molecule type" value="Genomic_DNA"/>
</dbReference>
<evidence type="ECO:0000259" key="8">
    <source>
        <dbReference type="Pfam" id="PF02601"/>
    </source>
</evidence>
<evidence type="ECO:0000256" key="5">
    <source>
        <dbReference type="HAMAP-Rule" id="MF_00378"/>
    </source>
</evidence>
<dbReference type="GO" id="GO:0003676">
    <property type="term" value="F:nucleic acid binding"/>
    <property type="evidence" value="ECO:0007669"/>
    <property type="project" value="InterPro"/>
</dbReference>
<dbReference type="InterPro" id="IPR003753">
    <property type="entry name" value="Exonuc_VII_L"/>
</dbReference>
<dbReference type="Pfam" id="PF13742">
    <property type="entry name" value="tRNA_anti_2"/>
    <property type="match status" value="1"/>
</dbReference>
<proteinExistence type="inferred from homology"/>
<dbReference type="Pfam" id="PF02601">
    <property type="entry name" value="Exonuc_VII_L"/>
    <property type="match status" value="1"/>
</dbReference>
<dbReference type="NCBIfam" id="TIGR00237">
    <property type="entry name" value="xseA"/>
    <property type="match status" value="1"/>
</dbReference>
<dbReference type="GO" id="GO:0009318">
    <property type="term" value="C:exodeoxyribonuclease VII complex"/>
    <property type="evidence" value="ECO:0007669"/>
    <property type="project" value="UniProtKB-UniRule"/>
</dbReference>
<reference evidence="10 11" key="1">
    <citation type="submission" date="2017-06" db="EMBL/GenBank/DDBJ databases">
        <authorList>
            <person name="Kim H.J."/>
            <person name="Triplett B.A."/>
        </authorList>
    </citation>
    <scope>NUCLEOTIDE SEQUENCE [LARGE SCALE GENOMIC DNA]</scope>
    <source>
        <strain evidence="10">FRACA_ARgP5</strain>
    </source>
</reference>
<dbReference type="PANTHER" id="PTHR30008:SF0">
    <property type="entry name" value="EXODEOXYRIBONUCLEASE 7 LARGE SUBUNIT"/>
    <property type="match status" value="1"/>
</dbReference>
<keyword evidence="11" id="KW-1185">Reference proteome</keyword>
<comment type="similarity">
    <text evidence="5 6">Belongs to the XseA family.</text>
</comment>
<evidence type="ECO:0000256" key="4">
    <source>
        <dbReference type="ARBA" id="ARBA00022839"/>
    </source>
</evidence>
<evidence type="ECO:0000313" key="11">
    <source>
        <dbReference type="Proteomes" id="UP000234331"/>
    </source>
</evidence>
<dbReference type="InterPro" id="IPR020579">
    <property type="entry name" value="Exonuc_VII_lsu_C"/>
</dbReference>
<dbReference type="Proteomes" id="UP000234331">
    <property type="component" value="Unassembled WGS sequence"/>
</dbReference>
<feature type="region of interest" description="Disordered" evidence="7">
    <location>
        <begin position="1"/>
        <end position="35"/>
    </location>
</feature>
<evidence type="ECO:0000256" key="6">
    <source>
        <dbReference type="RuleBase" id="RU004355"/>
    </source>
</evidence>
<dbReference type="HAMAP" id="MF_00378">
    <property type="entry name" value="Exonuc_7_L"/>
    <property type="match status" value="1"/>
</dbReference>
<keyword evidence="2 5" id="KW-0540">Nuclease</keyword>
<feature type="domain" description="OB-fold nucleic acid binding" evidence="9">
    <location>
        <begin position="61"/>
        <end position="155"/>
    </location>
</feature>
<comment type="function">
    <text evidence="5">Bidirectionally degrades single-stranded DNA into large acid-insoluble oligonucleotides, which are then degraded further into small acid-soluble oligonucleotides.</text>
</comment>
<dbReference type="GO" id="GO:0005737">
    <property type="term" value="C:cytoplasm"/>
    <property type="evidence" value="ECO:0007669"/>
    <property type="project" value="UniProtKB-SubCell"/>
</dbReference>
<feature type="compositionally biased region" description="Low complexity" evidence="7">
    <location>
        <begin position="1"/>
        <end position="22"/>
    </location>
</feature>
<evidence type="ECO:0000256" key="3">
    <source>
        <dbReference type="ARBA" id="ARBA00022801"/>
    </source>
</evidence>
<comment type="subunit">
    <text evidence="5">Heterooligomer composed of large and small subunits.</text>
</comment>
<sequence>MLGSLRCAGRAGRGAGDASPDGDNVRSGPGVAVDGTSRVRSQVPATVPRMALTSTPEQPLPVRTVSRAVGDWIHRLGRVWVEGQVTQLVRRPGMGTVFLTLRDPVADISLRVTCPRAVCEAVGPALVDGARVVVWGKPSFHPGRGTLSLAVVEIRPLGAGALLARLEQLRATLAAEGLFAAGRKRRPPFLPAAVGLITGRASAAERDVVENARRRWPAVRIVLREVAVQGPLAVSQVIDALAELDRIAEVEVIVIARGGGSLEDLLPFSDEALLRAVVAARTPVVSAIGHEQDAPLLDFVADVRASTPTDAAKRIVPDVGEQSAAVAQLRARARRTVEHRLDREERHLADLRRRPALAAPGRDLDRREQDVAALLARSRRCVHHALDVTERDLVSTRARMRALSPAATLDRGYAVVQRESDGAVVRAPGQVGPGERLALRLAGGQLRAEAVAD</sequence>
<protein>
    <recommendedName>
        <fullName evidence="5">Exodeoxyribonuclease 7 large subunit</fullName>
        <ecNumber evidence="5">3.1.11.6</ecNumber>
    </recommendedName>
    <alternativeName>
        <fullName evidence="5">Exodeoxyribonuclease VII large subunit</fullName>
        <shortName evidence="5">Exonuclease VII large subunit</shortName>
    </alternativeName>
</protein>
<evidence type="ECO:0000256" key="1">
    <source>
        <dbReference type="ARBA" id="ARBA00022490"/>
    </source>
</evidence>
<comment type="subcellular location">
    <subcellularLocation>
        <location evidence="5 6">Cytoplasm</location>
    </subcellularLocation>
</comment>
<keyword evidence="3 5" id="KW-0378">Hydrolase</keyword>
<evidence type="ECO:0000259" key="9">
    <source>
        <dbReference type="Pfam" id="PF13742"/>
    </source>
</evidence>
<evidence type="ECO:0000256" key="7">
    <source>
        <dbReference type="SAM" id="MobiDB-lite"/>
    </source>
</evidence>
<evidence type="ECO:0000256" key="2">
    <source>
        <dbReference type="ARBA" id="ARBA00022722"/>
    </source>
</evidence>
<dbReference type="PANTHER" id="PTHR30008">
    <property type="entry name" value="EXODEOXYRIBONUCLEASE 7 LARGE SUBUNIT"/>
    <property type="match status" value="1"/>
</dbReference>
<gene>
    <name evidence="5 10" type="primary">xseA</name>
    <name evidence="10" type="ORF">FRACA_150044</name>
</gene>
<dbReference type="AlphaFoldDB" id="A0A2I2KLY9"/>
<keyword evidence="1 5" id="KW-0963">Cytoplasm</keyword>
<feature type="domain" description="Exonuclease VII large subunit C-terminal" evidence="8">
    <location>
        <begin position="178"/>
        <end position="378"/>
    </location>
</feature>
<dbReference type="GO" id="GO:0006308">
    <property type="term" value="P:DNA catabolic process"/>
    <property type="evidence" value="ECO:0007669"/>
    <property type="project" value="UniProtKB-UniRule"/>
</dbReference>
<organism evidence="10 11">
    <name type="scientific">Frankia canadensis</name>
    <dbReference type="NCBI Taxonomy" id="1836972"/>
    <lineage>
        <taxon>Bacteria</taxon>
        <taxon>Bacillati</taxon>
        <taxon>Actinomycetota</taxon>
        <taxon>Actinomycetes</taxon>
        <taxon>Frankiales</taxon>
        <taxon>Frankiaceae</taxon>
        <taxon>Frankia</taxon>
    </lineage>
</organism>
<dbReference type="CDD" id="cd04489">
    <property type="entry name" value="ExoVII_LU_OBF"/>
    <property type="match status" value="1"/>
</dbReference>
<dbReference type="InterPro" id="IPR025824">
    <property type="entry name" value="OB-fold_nuc-bd_dom"/>
</dbReference>
<evidence type="ECO:0000313" key="10">
    <source>
        <dbReference type="EMBL" id="SNQ46672.1"/>
    </source>
</evidence>